<dbReference type="InterPro" id="IPR040131">
    <property type="entry name" value="MnmG_N"/>
</dbReference>
<feature type="region of interest" description="Disordered" evidence="7">
    <location>
        <begin position="1"/>
        <end position="37"/>
    </location>
</feature>
<evidence type="ECO:0000256" key="1">
    <source>
        <dbReference type="ARBA" id="ARBA00001974"/>
    </source>
</evidence>
<dbReference type="AlphaFoldDB" id="A0A538S920"/>
<keyword evidence="3" id="KW-0819">tRNA processing</keyword>
<dbReference type="GO" id="GO:0050660">
    <property type="term" value="F:flavin adenine dinucleotide binding"/>
    <property type="evidence" value="ECO:0007669"/>
    <property type="project" value="InterPro"/>
</dbReference>
<dbReference type="Gene3D" id="3.50.50.60">
    <property type="entry name" value="FAD/NAD(P)-binding domain"/>
    <property type="match status" value="1"/>
</dbReference>
<sequence length="133" mass="13449">MTGELASPGDSASGRAEADPFRARSADADPSRAGRPDGDLSFDVLVVGAGHAGCEAAAACATLGLSTGLLTVQLEDTAKMSCNPAIGGIAKGHMVREIDALGGVMGIVTDRAGIQFKMLNRGRGPAVWSPRAQ</sequence>
<evidence type="ECO:0000256" key="5">
    <source>
        <dbReference type="ARBA" id="ARBA00023027"/>
    </source>
</evidence>
<comment type="caution">
    <text evidence="9">The sequence shown here is derived from an EMBL/GenBank/DDBJ whole genome shotgun (WGS) entry which is preliminary data.</text>
</comment>
<dbReference type="EMBL" id="VBOT01000164">
    <property type="protein sequence ID" value="TMQ47874.1"/>
    <property type="molecule type" value="Genomic_DNA"/>
</dbReference>
<dbReference type="PANTHER" id="PTHR11806:SF0">
    <property type="entry name" value="PROTEIN MTO1 HOMOLOG, MITOCHONDRIAL"/>
    <property type="match status" value="1"/>
</dbReference>
<dbReference type="InterPro" id="IPR002218">
    <property type="entry name" value="MnmG-rel"/>
</dbReference>
<dbReference type="Pfam" id="PF01134">
    <property type="entry name" value="GIDA"/>
    <property type="match status" value="1"/>
</dbReference>
<organism evidence="9 10">
    <name type="scientific">Eiseniibacteriota bacterium</name>
    <dbReference type="NCBI Taxonomy" id="2212470"/>
    <lineage>
        <taxon>Bacteria</taxon>
        <taxon>Candidatus Eiseniibacteriota</taxon>
    </lineage>
</organism>
<dbReference type="GO" id="GO:0030488">
    <property type="term" value="P:tRNA methylation"/>
    <property type="evidence" value="ECO:0007669"/>
    <property type="project" value="TreeGrafter"/>
</dbReference>
<dbReference type="SUPFAM" id="SSF51905">
    <property type="entry name" value="FAD/NAD(P)-binding domain"/>
    <property type="match status" value="1"/>
</dbReference>
<feature type="non-terminal residue" evidence="9">
    <location>
        <position position="133"/>
    </location>
</feature>
<evidence type="ECO:0000256" key="2">
    <source>
        <dbReference type="ARBA" id="ARBA00022630"/>
    </source>
</evidence>
<name>A0A538S920_UNCEI</name>
<evidence type="ECO:0000256" key="7">
    <source>
        <dbReference type="SAM" id="MobiDB-lite"/>
    </source>
</evidence>
<evidence type="ECO:0000256" key="4">
    <source>
        <dbReference type="ARBA" id="ARBA00022827"/>
    </source>
</evidence>
<dbReference type="InterPro" id="IPR036188">
    <property type="entry name" value="FAD/NAD-bd_sf"/>
</dbReference>
<dbReference type="GO" id="GO:0002098">
    <property type="term" value="P:tRNA wobble uridine modification"/>
    <property type="evidence" value="ECO:0007669"/>
    <property type="project" value="TreeGrafter"/>
</dbReference>
<feature type="domain" description="MnmG N-terminal" evidence="8">
    <location>
        <begin position="43"/>
        <end position="133"/>
    </location>
</feature>
<keyword evidence="5" id="KW-0520">NAD</keyword>
<keyword evidence="4" id="KW-0274">FAD</keyword>
<evidence type="ECO:0000259" key="8">
    <source>
        <dbReference type="Pfam" id="PF01134"/>
    </source>
</evidence>
<accession>A0A538S920</accession>
<reference evidence="9 10" key="1">
    <citation type="journal article" date="2019" name="Nat. Microbiol.">
        <title>Mediterranean grassland soil C-N compound turnover is dependent on rainfall and depth, and is mediated by genomically divergent microorganisms.</title>
        <authorList>
            <person name="Diamond S."/>
            <person name="Andeer P.F."/>
            <person name="Li Z."/>
            <person name="Crits-Christoph A."/>
            <person name="Burstein D."/>
            <person name="Anantharaman K."/>
            <person name="Lane K.R."/>
            <person name="Thomas B.C."/>
            <person name="Pan C."/>
            <person name="Northen T.R."/>
            <person name="Banfield J.F."/>
        </authorList>
    </citation>
    <scope>NUCLEOTIDE SEQUENCE [LARGE SCALE GENOMIC DNA]</scope>
    <source>
        <strain evidence="9">WS_3</strain>
    </source>
</reference>
<evidence type="ECO:0000313" key="9">
    <source>
        <dbReference type="EMBL" id="TMQ47874.1"/>
    </source>
</evidence>
<evidence type="ECO:0000256" key="6">
    <source>
        <dbReference type="ARBA" id="ARBA00025948"/>
    </source>
</evidence>
<evidence type="ECO:0000256" key="3">
    <source>
        <dbReference type="ARBA" id="ARBA00022694"/>
    </source>
</evidence>
<feature type="compositionally biased region" description="Basic and acidic residues" evidence="7">
    <location>
        <begin position="16"/>
        <end position="37"/>
    </location>
</feature>
<proteinExistence type="predicted"/>
<protein>
    <recommendedName>
        <fullName evidence="8">MnmG N-terminal domain-containing protein</fullName>
    </recommendedName>
</protein>
<gene>
    <name evidence="9" type="ORF">E6K73_12980</name>
</gene>
<comment type="subunit">
    <text evidence="6">Homodimer. Heterotetramer of two MnmE and two MnmG subunits.</text>
</comment>
<dbReference type="GO" id="GO:0005829">
    <property type="term" value="C:cytosol"/>
    <property type="evidence" value="ECO:0007669"/>
    <property type="project" value="TreeGrafter"/>
</dbReference>
<dbReference type="Proteomes" id="UP000320184">
    <property type="component" value="Unassembled WGS sequence"/>
</dbReference>
<evidence type="ECO:0000313" key="10">
    <source>
        <dbReference type="Proteomes" id="UP000320184"/>
    </source>
</evidence>
<dbReference type="PANTHER" id="PTHR11806">
    <property type="entry name" value="GLUCOSE INHIBITED DIVISION PROTEIN A"/>
    <property type="match status" value="1"/>
</dbReference>
<comment type="cofactor">
    <cofactor evidence="1">
        <name>FAD</name>
        <dbReference type="ChEBI" id="CHEBI:57692"/>
    </cofactor>
</comment>
<keyword evidence="2" id="KW-0285">Flavoprotein</keyword>